<keyword evidence="2" id="KW-0472">Membrane</keyword>
<evidence type="ECO:0000256" key="2">
    <source>
        <dbReference type="SAM" id="Phobius"/>
    </source>
</evidence>
<dbReference type="AlphaFoldDB" id="A0A3M2QWW3"/>
<proteinExistence type="predicted"/>
<dbReference type="Proteomes" id="UP000277212">
    <property type="component" value="Unassembled WGS sequence"/>
</dbReference>
<dbReference type="EMBL" id="NKUJ01000831">
    <property type="protein sequence ID" value="RMI97519.1"/>
    <property type="molecule type" value="Genomic_DNA"/>
</dbReference>
<comment type="caution">
    <text evidence="3">The sequence shown here is derived from an EMBL/GenBank/DDBJ whole genome shotgun (WGS) entry which is preliminary data.</text>
</comment>
<organism evidence="3 4">
    <name type="scientific">Fusarium kuroshium</name>
    <dbReference type="NCBI Taxonomy" id="2010991"/>
    <lineage>
        <taxon>Eukaryota</taxon>
        <taxon>Fungi</taxon>
        <taxon>Dikarya</taxon>
        <taxon>Ascomycota</taxon>
        <taxon>Pezizomycotina</taxon>
        <taxon>Sordariomycetes</taxon>
        <taxon>Hypocreomycetidae</taxon>
        <taxon>Hypocreales</taxon>
        <taxon>Nectriaceae</taxon>
        <taxon>Fusarium</taxon>
        <taxon>Fusarium solani species complex</taxon>
    </lineage>
</organism>
<evidence type="ECO:0000313" key="4">
    <source>
        <dbReference type="Proteomes" id="UP000277212"/>
    </source>
</evidence>
<reference evidence="3 4" key="1">
    <citation type="submission" date="2017-06" db="EMBL/GenBank/DDBJ databases">
        <title>Comparative genomic analysis of Ambrosia Fusariam Clade fungi.</title>
        <authorList>
            <person name="Stajich J.E."/>
            <person name="Carrillo J."/>
            <person name="Kijimoto T."/>
            <person name="Eskalen A."/>
            <person name="O'Donnell K."/>
            <person name="Kasson M."/>
        </authorList>
    </citation>
    <scope>NUCLEOTIDE SEQUENCE [LARGE SCALE GENOMIC DNA]</scope>
    <source>
        <strain evidence="3">UCR3666</strain>
    </source>
</reference>
<feature type="transmembrane region" description="Helical" evidence="2">
    <location>
        <begin position="61"/>
        <end position="87"/>
    </location>
</feature>
<keyword evidence="2" id="KW-1133">Transmembrane helix</keyword>
<keyword evidence="2" id="KW-0812">Transmembrane</keyword>
<feature type="compositionally biased region" description="Polar residues" evidence="1">
    <location>
        <begin position="1"/>
        <end position="14"/>
    </location>
</feature>
<feature type="compositionally biased region" description="Gly residues" evidence="1">
    <location>
        <begin position="34"/>
        <end position="43"/>
    </location>
</feature>
<evidence type="ECO:0008006" key="5">
    <source>
        <dbReference type="Google" id="ProtNLM"/>
    </source>
</evidence>
<sequence length="129" mass="13496">MQQQTNDQTSTNGKIPQVPSVPFEPPKKPPSDRSGGGDGGDSNGGHSNDEDENIVMSPNTLFVIAFLGVFALLVAQICGKAAVVLLLTTSWSAFLKFLSSLPTMPTMRGEQFGTSPTSGTQAGPETVTL</sequence>
<evidence type="ECO:0000256" key="1">
    <source>
        <dbReference type="SAM" id="MobiDB-lite"/>
    </source>
</evidence>
<protein>
    <recommendedName>
        <fullName evidence="5">Transmembrane protein</fullName>
    </recommendedName>
</protein>
<gene>
    <name evidence="3" type="ORF">CDV36_016219</name>
</gene>
<accession>A0A3M2QWW3</accession>
<name>A0A3M2QWW3_9HYPO</name>
<feature type="region of interest" description="Disordered" evidence="1">
    <location>
        <begin position="1"/>
        <end position="53"/>
    </location>
</feature>
<keyword evidence="4" id="KW-1185">Reference proteome</keyword>
<evidence type="ECO:0000313" key="3">
    <source>
        <dbReference type="EMBL" id="RMI97519.1"/>
    </source>
</evidence>